<reference evidence="2 3" key="1">
    <citation type="journal article" date="2018" name="Front. Plant Sci.">
        <title>Red Clover (Trifolium pratense) and Zigzag Clover (T. medium) - A Picture of Genomic Similarities and Differences.</title>
        <authorList>
            <person name="Dluhosova J."/>
            <person name="Istvanek J."/>
            <person name="Nedelnik J."/>
            <person name="Repkova J."/>
        </authorList>
    </citation>
    <scope>NUCLEOTIDE SEQUENCE [LARGE SCALE GENOMIC DNA]</scope>
    <source>
        <strain evidence="3">cv. 10/8</strain>
        <tissue evidence="2">Leaf</tissue>
    </source>
</reference>
<accession>A0A392MVV1</accession>
<dbReference type="Proteomes" id="UP000265520">
    <property type="component" value="Unassembled WGS sequence"/>
</dbReference>
<sequence>MHMVCCAALDLIFLQDATPDQWRWLPDPNTDYSVSGAYHLLTHIVPLPTKENLLRRGMTHLDSILCAGVYGPLSNVVGDHASQYFNAYVFRKEVRI</sequence>
<evidence type="ECO:0000313" key="3">
    <source>
        <dbReference type="Proteomes" id="UP000265520"/>
    </source>
</evidence>
<dbReference type="EMBL" id="LXQA010019768">
    <property type="protein sequence ID" value="MCH91135.1"/>
    <property type="molecule type" value="Genomic_DNA"/>
</dbReference>
<feature type="chain" id="PRO_5017249911" evidence="1">
    <location>
        <begin position="20"/>
        <end position="96"/>
    </location>
</feature>
<proteinExistence type="predicted"/>
<organism evidence="2 3">
    <name type="scientific">Trifolium medium</name>
    <dbReference type="NCBI Taxonomy" id="97028"/>
    <lineage>
        <taxon>Eukaryota</taxon>
        <taxon>Viridiplantae</taxon>
        <taxon>Streptophyta</taxon>
        <taxon>Embryophyta</taxon>
        <taxon>Tracheophyta</taxon>
        <taxon>Spermatophyta</taxon>
        <taxon>Magnoliopsida</taxon>
        <taxon>eudicotyledons</taxon>
        <taxon>Gunneridae</taxon>
        <taxon>Pentapetalae</taxon>
        <taxon>rosids</taxon>
        <taxon>fabids</taxon>
        <taxon>Fabales</taxon>
        <taxon>Fabaceae</taxon>
        <taxon>Papilionoideae</taxon>
        <taxon>50 kb inversion clade</taxon>
        <taxon>NPAAA clade</taxon>
        <taxon>Hologalegina</taxon>
        <taxon>IRL clade</taxon>
        <taxon>Trifolieae</taxon>
        <taxon>Trifolium</taxon>
    </lineage>
</organism>
<name>A0A392MVV1_9FABA</name>
<keyword evidence="1" id="KW-0732">Signal</keyword>
<feature type="signal peptide" evidence="1">
    <location>
        <begin position="1"/>
        <end position="19"/>
    </location>
</feature>
<evidence type="ECO:0000256" key="1">
    <source>
        <dbReference type="SAM" id="SignalP"/>
    </source>
</evidence>
<comment type="caution">
    <text evidence="2">The sequence shown here is derived from an EMBL/GenBank/DDBJ whole genome shotgun (WGS) entry which is preliminary data.</text>
</comment>
<feature type="non-terminal residue" evidence="2">
    <location>
        <position position="96"/>
    </location>
</feature>
<dbReference type="AlphaFoldDB" id="A0A392MVV1"/>
<gene>
    <name evidence="2" type="ORF">A2U01_0012060</name>
</gene>
<keyword evidence="3" id="KW-1185">Reference proteome</keyword>
<protein>
    <submittedName>
        <fullName evidence="2">Uncharacterized protein</fullName>
    </submittedName>
</protein>
<evidence type="ECO:0000313" key="2">
    <source>
        <dbReference type="EMBL" id="MCH91135.1"/>
    </source>
</evidence>